<keyword evidence="11" id="KW-0227">DNA damage</keyword>
<evidence type="ECO:0000256" key="10">
    <source>
        <dbReference type="ARBA" id="ARBA00022741"/>
    </source>
</evidence>
<keyword evidence="27" id="KW-1185">Reference proteome</keyword>
<dbReference type="Pfam" id="PF07647">
    <property type="entry name" value="SAM_2"/>
    <property type="match status" value="1"/>
</dbReference>
<dbReference type="OrthoDB" id="9991235at2759"/>
<accession>A0A8B7ZMG2</accession>
<comment type="catalytic activity">
    <reaction evidence="21">
        <text>a 2'-deoxyribonucleoside 5'-triphosphate + H2O = a 2'-deoxyribonucleoside + triphosphate + H(+)</text>
        <dbReference type="Rhea" id="RHEA:46148"/>
        <dbReference type="ChEBI" id="CHEBI:15377"/>
        <dbReference type="ChEBI" id="CHEBI:15378"/>
        <dbReference type="ChEBI" id="CHEBI:18036"/>
        <dbReference type="ChEBI" id="CHEBI:18274"/>
        <dbReference type="ChEBI" id="CHEBI:61560"/>
    </reaction>
    <physiologicalReaction direction="left-to-right" evidence="21">
        <dbReference type="Rhea" id="RHEA:46149"/>
    </physiologicalReaction>
</comment>
<keyword evidence="16" id="KW-0342">GTP-binding</keyword>
<dbReference type="InterPro" id="IPR006674">
    <property type="entry name" value="HD_domain"/>
</dbReference>
<keyword evidence="8" id="KW-0235">DNA replication</keyword>
<keyword evidence="10" id="KW-0547">Nucleotide-binding</keyword>
<evidence type="ECO:0000313" key="27">
    <source>
        <dbReference type="Proteomes" id="UP000694845"/>
    </source>
</evidence>
<dbReference type="SMART" id="SM00471">
    <property type="entry name" value="HDc"/>
    <property type="match status" value="1"/>
</dbReference>
<evidence type="ECO:0000256" key="2">
    <source>
        <dbReference type="ARBA" id="ARBA00004286"/>
    </source>
</evidence>
<evidence type="ECO:0000259" key="25">
    <source>
        <dbReference type="PROSITE" id="PS50105"/>
    </source>
</evidence>
<evidence type="ECO:0000259" key="26">
    <source>
        <dbReference type="PROSITE" id="PS51831"/>
    </source>
</evidence>
<evidence type="ECO:0000256" key="6">
    <source>
        <dbReference type="ARBA" id="ARBA00022533"/>
    </source>
</evidence>
<dbReference type="RefSeq" id="XP_022106624.1">
    <property type="nucleotide sequence ID" value="XM_022250932.1"/>
</dbReference>
<dbReference type="SMART" id="SM00454">
    <property type="entry name" value="SAM"/>
    <property type="match status" value="1"/>
</dbReference>
<feature type="region of interest" description="Disordered" evidence="24">
    <location>
        <begin position="607"/>
        <end position="634"/>
    </location>
</feature>
<evidence type="ECO:0000256" key="21">
    <source>
        <dbReference type="ARBA" id="ARBA00048183"/>
    </source>
</evidence>
<proteinExistence type="inferred from homology"/>
<feature type="domain" description="SAM" evidence="25">
    <location>
        <begin position="36"/>
        <end position="100"/>
    </location>
</feature>
<dbReference type="InterPro" id="IPR050135">
    <property type="entry name" value="dGTPase-like"/>
</dbReference>
<gene>
    <name evidence="28" type="primary">LOC110987827</name>
</gene>
<dbReference type="PROSITE" id="PS51831">
    <property type="entry name" value="HD"/>
    <property type="match status" value="1"/>
</dbReference>
<keyword evidence="13" id="KW-0862">Zinc</keyword>
<dbReference type="PANTHER" id="PTHR11373:SF4">
    <property type="entry name" value="DEOXYNUCLEOSIDE TRIPHOSPHATE TRIPHOSPHOHYDROLASE SAMHD1"/>
    <property type="match status" value="1"/>
</dbReference>
<evidence type="ECO:0000256" key="24">
    <source>
        <dbReference type="SAM" id="MobiDB-lite"/>
    </source>
</evidence>
<keyword evidence="12" id="KW-0378">Hydrolase</keyword>
<dbReference type="CDD" id="cd00077">
    <property type="entry name" value="HDc"/>
    <property type="match status" value="1"/>
</dbReference>
<dbReference type="InterPro" id="IPR013761">
    <property type="entry name" value="SAM/pointed_sf"/>
</dbReference>
<dbReference type="Gene3D" id="3.30.70.2760">
    <property type="match status" value="1"/>
</dbReference>
<reference evidence="28" key="1">
    <citation type="submission" date="2025-08" db="UniProtKB">
        <authorList>
            <consortium name="RefSeq"/>
        </authorList>
    </citation>
    <scope>IDENTIFICATION</scope>
</reference>
<evidence type="ECO:0000256" key="17">
    <source>
        <dbReference type="ARBA" id="ARBA00023204"/>
    </source>
</evidence>
<dbReference type="InterPro" id="IPR001660">
    <property type="entry name" value="SAM"/>
</dbReference>
<evidence type="ECO:0000256" key="7">
    <source>
        <dbReference type="ARBA" id="ARBA00022588"/>
    </source>
</evidence>
<keyword evidence="14" id="KW-0391">Immunity</keyword>
<evidence type="ECO:0000256" key="9">
    <source>
        <dbReference type="ARBA" id="ARBA00022723"/>
    </source>
</evidence>
<dbReference type="GO" id="GO:0006203">
    <property type="term" value="P:dGTP catabolic process"/>
    <property type="evidence" value="ECO:0007669"/>
    <property type="project" value="TreeGrafter"/>
</dbReference>
<comment type="subcellular location">
    <subcellularLocation>
        <location evidence="2">Chromosome</location>
    </subcellularLocation>
    <subcellularLocation>
        <location evidence="1">Nucleus</location>
    </subcellularLocation>
</comment>
<dbReference type="GO" id="GO:0046872">
    <property type="term" value="F:metal ion binding"/>
    <property type="evidence" value="ECO:0007669"/>
    <property type="project" value="UniProtKB-KW"/>
</dbReference>
<keyword evidence="17" id="KW-0234">DNA repair</keyword>
<dbReference type="SUPFAM" id="SSF109604">
    <property type="entry name" value="HD-domain/PDEase-like"/>
    <property type="match status" value="1"/>
</dbReference>
<dbReference type="GO" id="GO:0005694">
    <property type="term" value="C:chromosome"/>
    <property type="evidence" value="ECO:0007669"/>
    <property type="project" value="UniProtKB-SubCell"/>
</dbReference>
<evidence type="ECO:0000256" key="14">
    <source>
        <dbReference type="ARBA" id="ARBA00022859"/>
    </source>
</evidence>
<comment type="similarity">
    <text evidence="3">Belongs to the SAMHD1 family.</text>
</comment>
<dbReference type="InterPro" id="IPR003607">
    <property type="entry name" value="HD/PDEase_dom"/>
</dbReference>
<evidence type="ECO:0000256" key="19">
    <source>
        <dbReference type="ARBA" id="ARBA00047701"/>
    </source>
</evidence>
<dbReference type="GO" id="GO:0005634">
    <property type="term" value="C:nucleus"/>
    <property type="evidence" value="ECO:0007669"/>
    <property type="project" value="UniProtKB-SubCell"/>
</dbReference>
<keyword evidence="18" id="KW-0539">Nucleus</keyword>
<evidence type="ECO:0000256" key="15">
    <source>
        <dbReference type="ARBA" id="ARBA00023118"/>
    </source>
</evidence>
<dbReference type="GO" id="GO:0006281">
    <property type="term" value="P:DNA repair"/>
    <property type="evidence" value="ECO:0007669"/>
    <property type="project" value="UniProtKB-KW"/>
</dbReference>
<keyword evidence="6" id="KW-0021">Allosteric enzyme</keyword>
<evidence type="ECO:0000256" key="20">
    <source>
        <dbReference type="ARBA" id="ARBA00047812"/>
    </source>
</evidence>
<evidence type="ECO:0000256" key="22">
    <source>
        <dbReference type="ARBA" id="ARBA00049174"/>
    </source>
</evidence>
<evidence type="ECO:0000256" key="3">
    <source>
        <dbReference type="ARBA" id="ARBA00005776"/>
    </source>
</evidence>
<feature type="domain" description="HD" evidence="26">
    <location>
        <begin position="162"/>
        <end position="311"/>
    </location>
</feature>
<dbReference type="Pfam" id="PF01966">
    <property type="entry name" value="HD"/>
    <property type="match status" value="1"/>
</dbReference>
<evidence type="ECO:0000256" key="23">
    <source>
        <dbReference type="ARBA" id="ARBA00049451"/>
    </source>
</evidence>
<comment type="catalytic activity">
    <reaction evidence="22">
        <text>dGTP + H2O = 2'-deoxyguanosine + triphosphate + H(+)</text>
        <dbReference type="Rhea" id="RHEA:15193"/>
        <dbReference type="ChEBI" id="CHEBI:15377"/>
        <dbReference type="ChEBI" id="CHEBI:15378"/>
        <dbReference type="ChEBI" id="CHEBI:17172"/>
        <dbReference type="ChEBI" id="CHEBI:18036"/>
        <dbReference type="ChEBI" id="CHEBI:61429"/>
    </reaction>
    <physiologicalReaction direction="left-to-right" evidence="22">
        <dbReference type="Rhea" id="RHEA:15194"/>
    </physiologicalReaction>
</comment>
<dbReference type="SUPFAM" id="SSF47769">
    <property type="entry name" value="SAM/Pointed domain"/>
    <property type="match status" value="1"/>
</dbReference>
<keyword evidence="15" id="KW-0051">Antiviral defense</keyword>
<comment type="catalytic activity">
    <reaction evidence="20">
        <text>dATP + H2O = 2'-deoxyadenosine + triphosphate + H(+)</text>
        <dbReference type="Rhea" id="RHEA:67648"/>
        <dbReference type="ChEBI" id="CHEBI:15377"/>
        <dbReference type="ChEBI" id="CHEBI:15378"/>
        <dbReference type="ChEBI" id="CHEBI:17256"/>
        <dbReference type="ChEBI" id="CHEBI:18036"/>
        <dbReference type="ChEBI" id="CHEBI:61404"/>
    </reaction>
    <physiologicalReaction direction="left-to-right" evidence="20">
        <dbReference type="Rhea" id="RHEA:67649"/>
    </physiologicalReaction>
</comment>
<protein>
    <recommendedName>
        <fullName evidence="4">Deoxynucleoside triphosphate triphosphohydrolase SAMHD1</fullName>
    </recommendedName>
</protein>
<sequence length="634" mass="73146">MSSSRSKRKLSEGNLSSCNGCNSLDDKFDFADCENWTAEDVSKYLMAKGFTHEARLFQKEEISGKVLDKLTEELLQKKVGVRSLGKRLELLEEFQFLKKLQDNSRPKVFIDSLKVFNDPIHGHMEVHPLCVQIIDTPQFQRLRYIKQLGCSYLVFPGAAHNRFEHSLGVCHLAGTLCRTLQKRQPELSITENDVLCVQIAGLCHDLGHGPFSHMFDQLFIPAIRPDCGWTHEKASVDMFDHLIESNELNEVFVRYGLDDRDISFIKEQIAGPLEQKNTSWPYRGRPKDKSFLYEIVANKRNGIDVDKWDYFLRDCHNLGISSSFDCHRFMKFSRVIEVDGKKQICARDKEVGNLYDMFHTRNSLHRRAYQHKVNKIIESMLVEVLVKANDHWLIKGKNGKMLKMSEAIDDMVAFTQLTDDVILQIMRSDDPALAEPQRILNMVQRRQLYKCVGQTQPPDGTFIERNRVPKMKDEIVQVQETEDMDGPKLTPDQLIVHIVDLNYGMGHRNPIDYVRFYSKANPQQAVMVRKCQVSQMLPERFAEQHIRVYCKLRDPECISKAQRCFQIWCDKKKYTVQKPPEQGSGQVGILPTHTWLECLLAGNVLDPELTPAKPESQENPGTPEKKKSRTRLSM</sequence>
<evidence type="ECO:0000256" key="8">
    <source>
        <dbReference type="ARBA" id="ARBA00022705"/>
    </source>
</evidence>
<comment type="catalytic activity">
    <reaction evidence="19">
        <text>dCTP + H2O = 2'-deoxycytidine + triphosphate + H(+)</text>
        <dbReference type="Rhea" id="RHEA:80083"/>
        <dbReference type="ChEBI" id="CHEBI:15377"/>
        <dbReference type="ChEBI" id="CHEBI:15378"/>
        <dbReference type="ChEBI" id="CHEBI:15698"/>
        <dbReference type="ChEBI" id="CHEBI:18036"/>
        <dbReference type="ChEBI" id="CHEBI:61481"/>
    </reaction>
    <physiologicalReaction direction="left-to-right" evidence="19">
        <dbReference type="Rhea" id="RHEA:80084"/>
    </physiologicalReaction>
</comment>
<evidence type="ECO:0000313" key="28">
    <source>
        <dbReference type="RefSeq" id="XP_022106624.1"/>
    </source>
</evidence>
<dbReference type="AlphaFoldDB" id="A0A8B7ZMG2"/>
<dbReference type="FunFam" id="3.30.70.2760:FF:000002">
    <property type="entry name" value="SAM and HD domain-containing deoxynucleoside triphosphate triphosphohydrolase 1"/>
    <property type="match status" value="1"/>
</dbReference>
<keyword evidence="7" id="KW-0399">Innate immunity</keyword>
<evidence type="ECO:0000256" key="16">
    <source>
        <dbReference type="ARBA" id="ARBA00023134"/>
    </source>
</evidence>
<dbReference type="GO" id="GO:0008832">
    <property type="term" value="F:dGTPase activity"/>
    <property type="evidence" value="ECO:0007669"/>
    <property type="project" value="TreeGrafter"/>
</dbReference>
<dbReference type="PROSITE" id="PS50105">
    <property type="entry name" value="SAM_DOMAIN"/>
    <property type="match status" value="1"/>
</dbReference>
<dbReference type="KEGG" id="aplc:110987827"/>
<dbReference type="GO" id="GO:0005525">
    <property type="term" value="F:GTP binding"/>
    <property type="evidence" value="ECO:0007669"/>
    <property type="project" value="UniProtKB-KW"/>
</dbReference>
<evidence type="ECO:0000256" key="18">
    <source>
        <dbReference type="ARBA" id="ARBA00023242"/>
    </source>
</evidence>
<dbReference type="Gene3D" id="1.10.150.50">
    <property type="entry name" value="Transcription Factor, Ets-1"/>
    <property type="match status" value="1"/>
</dbReference>
<keyword evidence="5" id="KW-0158">Chromosome</keyword>
<dbReference type="PANTHER" id="PTHR11373">
    <property type="entry name" value="DEOXYNUCLEOSIDE TRIPHOSPHATE TRIPHOSPHOHYDROLASE"/>
    <property type="match status" value="1"/>
</dbReference>
<dbReference type="GO" id="GO:0051607">
    <property type="term" value="P:defense response to virus"/>
    <property type="evidence" value="ECO:0007669"/>
    <property type="project" value="UniProtKB-KW"/>
</dbReference>
<evidence type="ECO:0000256" key="1">
    <source>
        <dbReference type="ARBA" id="ARBA00004123"/>
    </source>
</evidence>
<comment type="catalytic activity">
    <reaction evidence="23">
        <text>dTTP + H2O = thymidine + triphosphate + H(+)</text>
        <dbReference type="Rhea" id="RHEA:80079"/>
        <dbReference type="ChEBI" id="CHEBI:15377"/>
        <dbReference type="ChEBI" id="CHEBI:15378"/>
        <dbReference type="ChEBI" id="CHEBI:17748"/>
        <dbReference type="ChEBI" id="CHEBI:18036"/>
        <dbReference type="ChEBI" id="CHEBI:37568"/>
    </reaction>
    <physiologicalReaction direction="left-to-right" evidence="23">
        <dbReference type="Rhea" id="RHEA:80080"/>
    </physiologicalReaction>
</comment>
<dbReference type="Gene3D" id="1.10.3210.10">
    <property type="entry name" value="Hypothetical protein af1432"/>
    <property type="match status" value="1"/>
</dbReference>
<name>A0A8B7ZMG2_ACAPL</name>
<dbReference type="GO" id="GO:0006260">
    <property type="term" value="P:DNA replication"/>
    <property type="evidence" value="ECO:0007669"/>
    <property type="project" value="UniProtKB-KW"/>
</dbReference>
<evidence type="ECO:0000256" key="5">
    <source>
        <dbReference type="ARBA" id="ARBA00022454"/>
    </source>
</evidence>
<evidence type="ECO:0000256" key="12">
    <source>
        <dbReference type="ARBA" id="ARBA00022801"/>
    </source>
</evidence>
<dbReference type="GO" id="GO:0045087">
    <property type="term" value="P:innate immune response"/>
    <property type="evidence" value="ECO:0007669"/>
    <property type="project" value="UniProtKB-KW"/>
</dbReference>
<evidence type="ECO:0000256" key="13">
    <source>
        <dbReference type="ARBA" id="ARBA00022833"/>
    </source>
</evidence>
<keyword evidence="9" id="KW-0479">Metal-binding</keyword>
<evidence type="ECO:0000256" key="11">
    <source>
        <dbReference type="ARBA" id="ARBA00022763"/>
    </source>
</evidence>
<dbReference type="Proteomes" id="UP000694845">
    <property type="component" value="Unplaced"/>
</dbReference>
<organism evidence="27 28">
    <name type="scientific">Acanthaster planci</name>
    <name type="common">Crown-of-thorns starfish</name>
    <dbReference type="NCBI Taxonomy" id="133434"/>
    <lineage>
        <taxon>Eukaryota</taxon>
        <taxon>Metazoa</taxon>
        <taxon>Echinodermata</taxon>
        <taxon>Eleutherozoa</taxon>
        <taxon>Asterozoa</taxon>
        <taxon>Asteroidea</taxon>
        <taxon>Valvatacea</taxon>
        <taxon>Valvatida</taxon>
        <taxon>Acanthasteridae</taxon>
        <taxon>Acanthaster</taxon>
    </lineage>
</organism>
<evidence type="ECO:0000256" key="4">
    <source>
        <dbReference type="ARBA" id="ARBA00020285"/>
    </source>
</evidence>
<dbReference type="GeneID" id="110987827"/>
<dbReference type="FunFam" id="1.10.3210.10:FF:000015">
    <property type="entry name" value="Deoxynucleoside triphosphate triphosphohydrolase SAMHD1"/>
    <property type="match status" value="1"/>
</dbReference>